<dbReference type="Proteomes" id="UP000182146">
    <property type="component" value="Unassembled WGS sequence"/>
</dbReference>
<reference evidence="1 2" key="1">
    <citation type="submission" date="2016-10" db="EMBL/GenBank/DDBJ databases">
        <authorList>
            <person name="de Groot N.N."/>
        </authorList>
    </citation>
    <scope>NUCLEOTIDE SEQUENCE [LARGE SCALE GENOMIC DNA]</scope>
    <source>
        <strain evidence="1 2">DSM 17813</strain>
    </source>
</reference>
<sequence>MVFGFALLLAACVAGSPLVVEKKTGFAARPEMDAVFVVPFRTVMVPAAVADPLFDRFIDELNQRAATLGDDAFEFIILKEELARIDPAWLAARHYVTGEIFGYIEDSGSRSTDIRIKARLELRQPGPAEPTLMIEYPDGVFFDHERATLDEKRAELAHRVAAALAAGLWSALMEEYKPVAAQR</sequence>
<name>A0A1G9LV40_9BACT</name>
<evidence type="ECO:0000313" key="2">
    <source>
        <dbReference type="Proteomes" id="UP000182146"/>
    </source>
</evidence>
<accession>A0A1G9LV40</accession>
<dbReference type="EMBL" id="FNGU01000002">
    <property type="protein sequence ID" value="SDL65816.1"/>
    <property type="molecule type" value="Genomic_DNA"/>
</dbReference>
<proteinExistence type="predicted"/>
<evidence type="ECO:0000313" key="1">
    <source>
        <dbReference type="EMBL" id="SDL65816.1"/>
    </source>
</evidence>
<organism evidence="1 2">
    <name type="scientific">Geoalkalibacter ferrihydriticus</name>
    <dbReference type="NCBI Taxonomy" id="392333"/>
    <lineage>
        <taxon>Bacteria</taxon>
        <taxon>Pseudomonadati</taxon>
        <taxon>Thermodesulfobacteriota</taxon>
        <taxon>Desulfuromonadia</taxon>
        <taxon>Desulfuromonadales</taxon>
        <taxon>Geoalkalibacteraceae</taxon>
        <taxon>Geoalkalibacter</taxon>
    </lineage>
</organism>
<dbReference type="AlphaFoldDB" id="A0A1G9LV40"/>
<protein>
    <submittedName>
        <fullName evidence="1">Uncharacterized protein</fullName>
    </submittedName>
</protein>
<gene>
    <name evidence="1" type="ORF">SAMN05660860_00939</name>
</gene>